<protein>
    <submittedName>
        <fullName evidence="2">Uncharacterized protein</fullName>
    </submittedName>
</protein>
<dbReference type="Proteomes" id="UP000000311">
    <property type="component" value="Unassembled WGS sequence"/>
</dbReference>
<proteinExistence type="predicted"/>
<dbReference type="InParanoid" id="E2A9J5"/>
<keyword evidence="3" id="KW-1185">Reference proteome</keyword>
<evidence type="ECO:0000313" key="2">
    <source>
        <dbReference type="EMBL" id="EFN69885.1"/>
    </source>
</evidence>
<organism evidence="3">
    <name type="scientific">Camponotus floridanus</name>
    <name type="common">Florida carpenter ant</name>
    <dbReference type="NCBI Taxonomy" id="104421"/>
    <lineage>
        <taxon>Eukaryota</taxon>
        <taxon>Metazoa</taxon>
        <taxon>Ecdysozoa</taxon>
        <taxon>Arthropoda</taxon>
        <taxon>Hexapoda</taxon>
        <taxon>Insecta</taxon>
        <taxon>Pterygota</taxon>
        <taxon>Neoptera</taxon>
        <taxon>Endopterygota</taxon>
        <taxon>Hymenoptera</taxon>
        <taxon>Apocrita</taxon>
        <taxon>Aculeata</taxon>
        <taxon>Formicoidea</taxon>
        <taxon>Formicidae</taxon>
        <taxon>Formicinae</taxon>
        <taxon>Camponotus</taxon>
    </lineage>
</organism>
<accession>E2A9J5</accession>
<sequence length="270" mass="29868">MGAHKTRALGGPEPPLASSTLVQPIINKACLGPNVMFFDDTLKIACHPAGKPPQDTKARSILTKSSRVSAGDAEAAFEGVHTGSERIISAVATQWYGHVDPRNRVDASGRCWMKDLWDRSGVPGRHSYFEQIADSQVSNCVKDLAIIAIAVESCFASPSSRERDNNKRQQSSTRPLRKGTEQRYSDADKTRGLRTNERQKLFQRHGVTRKTGKVQPTLLHPAERKTIVQVRRRASEIAPTTKTTSAPVKDVIRPKKDKKQCLNVIHQKAT</sequence>
<feature type="compositionally biased region" description="Basic and acidic residues" evidence="1">
    <location>
        <begin position="178"/>
        <end position="200"/>
    </location>
</feature>
<dbReference type="EMBL" id="GL437917">
    <property type="protein sequence ID" value="EFN69885.1"/>
    <property type="molecule type" value="Genomic_DNA"/>
</dbReference>
<evidence type="ECO:0000313" key="3">
    <source>
        <dbReference type="Proteomes" id="UP000000311"/>
    </source>
</evidence>
<feature type="compositionally biased region" description="Basic residues" evidence="1">
    <location>
        <begin position="201"/>
        <end position="212"/>
    </location>
</feature>
<name>E2A9J5_CAMFO</name>
<evidence type="ECO:0000256" key="1">
    <source>
        <dbReference type="SAM" id="MobiDB-lite"/>
    </source>
</evidence>
<feature type="region of interest" description="Disordered" evidence="1">
    <location>
        <begin position="157"/>
        <end position="214"/>
    </location>
</feature>
<gene>
    <name evidence="2" type="ORF">EAG_10847</name>
</gene>
<reference evidence="2 3" key="1">
    <citation type="journal article" date="2010" name="Science">
        <title>Genomic comparison of the ants Camponotus floridanus and Harpegnathos saltator.</title>
        <authorList>
            <person name="Bonasio R."/>
            <person name="Zhang G."/>
            <person name="Ye C."/>
            <person name="Mutti N.S."/>
            <person name="Fang X."/>
            <person name="Qin N."/>
            <person name="Donahue G."/>
            <person name="Yang P."/>
            <person name="Li Q."/>
            <person name="Li C."/>
            <person name="Zhang P."/>
            <person name="Huang Z."/>
            <person name="Berger S.L."/>
            <person name="Reinberg D."/>
            <person name="Wang J."/>
            <person name="Liebig J."/>
        </authorList>
    </citation>
    <scope>NUCLEOTIDE SEQUENCE [LARGE SCALE GENOMIC DNA]</scope>
    <source>
        <strain evidence="3">C129</strain>
    </source>
</reference>
<dbReference type="AlphaFoldDB" id="E2A9J5"/>